<dbReference type="STRING" id="411684.HPDFL43_00040310"/>
<sequence length="41" mass="4495">MKAAVPYSMAKVNGISQTGTKTVRSDSAFCMVMFESGYMLR</sequence>
<dbReference type="AlphaFoldDB" id="A0A094Z094"/>
<gene>
    <name evidence="1" type="ORF">HPDFL43_00040310</name>
</gene>
<protein>
    <submittedName>
        <fullName evidence="1">Uncharacterized protein</fullName>
    </submittedName>
</protein>
<dbReference type="Proteomes" id="UP000004291">
    <property type="component" value="Chromosome"/>
</dbReference>
<reference evidence="1 2" key="2">
    <citation type="submission" date="2012-06" db="EMBL/GenBank/DDBJ databases">
        <authorList>
            <person name="Fiebig A."/>
        </authorList>
    </citation>
    <scope>NUCLEOTIDE SEQUENCE [LARGE SCALE GENOMIC DNA]</scope>
    <source>
        <strain evidence="1 2">DFL-43</strain>
    </source>
</reference>
<comment type="caution">
    <text evidence="1">The sequence shown here is derived from an EMBL/GenBank/DDBJ whole genome shotgun (WGS) entry which is preliminary data.</text>
</comment>
<keyword evidence="2" id="KW-1185">Reference proteome</keyword>
<dbReference type="EMBL" id="ABIA03000004">
    <property type="protein sequence ID" value="KGB27077.1"/>
    <property type="molecule type" value="Genomic_DNA"/>
</dbReference>
<reference evidence="1 2" key="1">
    <citation type="submission" date="2007-10" db="EMBL/GenBank/DDBJ databases">
        <authorList>
            <person name="Wagner-Dobler I."/>
            <person name="Ferriera S."/>
            <person name="Johnson J."/>
            <person name="Kravitz S."/>
            <person name="Beeson K."/>
            <person name="Sutton G."/>
            <person name="Rogers Y.-H."/>
            <person name="Friedman R."/>
            <person name="Frazier M."/>
            <person name="Venter J.C."/>
        </authorList>
    </citation>
    <scope>NUCLEOTIDE SEQUENCE [LARGE SCALE GENOMIC DNA]</scope>
    <source>
        <strain evidence="1 2">DFL-43</strain>
    </source>
</reference>
<organism evidence="1 2">
    <name type="scientific">Hoeflea phototrophica (strain DSM 17068 / NCIMB 14078 / DFL-43)</name>
    <dbReference type="NCBI Taxonomy" id="411684"/>
    <lineage>
        <taxon>Bacteria</taxon>
        <taxon>Pseudomonadati</taxon>
        <taxon>Pseudomonadota</taxon>
        <taxon>Alphaproteobacteria</taxon>
        <taxon>Hyphomicrobiales</taxon>
        <taxon>Rhizobiaceae</taxon>
        <taxon>Hoeflea</taxon>
    </lineage>
</organism>
<proteinExistence type="predicted"/>
<accession>A0A094Z094</accession>
<evidence type="ECO:0000313" key="1">
    <source>
        <dbReference type="EMBL" id="KGB27077.1"/>
    </source>
</evidence>
<evidence type="ECO:0000313" key="2">
    <source>
        <dbReference type="Proteomes" id="UP000004291"/>
    </source>
</evidence>
<name>A0A094Z094_HOEPD</name>
<dbReference type="HOGENOM" id="CLU_3271169_0_0_5"/>